<name>T1XCZ2_VARPD</name>
<evidence type="ECO:0000313" key="2">
    <source>
        <dbReference type="Proteomes" id="UP000016223"/>
    </source>
</evidence>
<dbReference type="PATRIC" id="fig|1246301.3.peg.3307"/>
<organism evidence="1 2">
    <name type="scientific">Variovorax paradoxus B4</name>
    <dbReference type="NCBI Taxonomy" id="1246301"/>
    <lineage>
        <taxon>Bacteria</taxon>
        <taxon>Pseudomonadati</taxon>
        <taxon>Pseudomonadota</taxon>
        <taxon>Betaproteobacteria</taxon>
        <taxon>Burkholderiales</taxon>
        <taxon>Comamonadaceae</taxon>
        <taxon>Variovorax</taxon>
    </lineage>
</organism>
<reference evidence="1 2" key="1">
    <citation type="submission" date="2012-10" db="EMBL/GenBank/DDBJ databases">
        <title>Genome sequence of Variovorax paradoxus B4.</title>
        <authorList>
            <person name="Schuldes J."/>
            <person name="Brandt U."/>
            <person name="Hiessl S."/>
            <person name="Wuebbeler J.H."/>
            <person name="Thuermer A."/>
            <person name="Steinbuechel A."/>
            <person name="Daniel R."/>
        </authorList>
    </citation>
    <scope>NUCLEOTIDE SEQUENCE [LARGE SCALE GENOMIC DNA]</scope>
    <source>
        <strain evidence="1 2">B4</strain>
    </source>
</reference>
<dbReference type="EMBL" id="CP003911">
    <property type="protein sequence ID" value="AGU50356.1"/>
    <property type="molecule type" value="Genomic_DNA"/>
</dbReference>
<dbReference type="KEGG" id="vpd:VAPA_1c32700"/>
<dbReference type="AlphaFoldDB" id="T1XCZ2"/>
<accession>T1XCZ2</accession>
<evidence type="ECO:0000313" key="1">
    <source>
        <dbReference type="EMBL" id="AGU50356.1"/>
    </source>
</evidence>
<dbReference type="RefSeq" id="WP_021007826.1">
    <property type="nucleotide sequence ID" value="NC_022247.1"/>
</dbReference>
<sequence>MESLTHSDRARSALLQSLALELANQAADALEPHAGQPIGDDARAALAADVCRALADKMPVLVNVRHALDLAR</sequence>
<dbReference type="Proteomes" id="UP000016223">
    <property type="component" value="Chromosome 1"/>
</dbReference>
<proteinExistence type="predicted"/>
<protein>
    <submittedName>
        <fullName evidence="1">Uncharacterized protein</fullName>
    </submittedName>
</protein>
<gene>
    <name evidence="1" type="ORF">VAPA_1c32700</name>
</gene>
<dbReference type="HOGENOM" id="CLU_2721145_0_0_4"/>